<dbReference type="EMBL" id="CADCWF010000029">
    <property type="protein sequence ID" value="CAA9538734.1"/>
    <property type="molecule type" value="Genomic_DNA"/>
</dbReference>
<protein>
    <submittedName>
        <fullName evidence="2">Uncharacterized protein</fullName>
    </submittedName>
</protein>
<dbReference type="AlphaFoldDB" id="A0A6J4U308"/>
<organism evidence="2">
    <name type="scientific">uncultured Thermomicrobiales bacterium</name>
    <dbReference type="NCBI Taxonomy" id="1645740"/>
    <lineage>
        <taxon>Bacteria</taxon>
        <taxon>Pseudomonadati</taxon>
        <taxon>Thermomicrobiota</taxon>
        <taxon>Thermomicrobia</taxon>
        <taxon>Thermomicrobiales</taxon>
        <taxon>environmental samples</taxon>
    </lineage>
</organism>
<evidence type="ECO:0000313" key="2">
    <source>
        <dbReference type="EMBL" id="CAA9538734.1"/>
    </source>
</evidence>
<feature type="region of interest" description="Disordered" evidence="1">
    <location>
        <begin position="13"/>
        <end position="110"/>
    </location>
</feature>
<feature type="compositionally biased region" description="Polar residues" evidence="1">
    <location>
        <begin position="80"/>
        <end position="92"/>
    </location>
</feature>
<reference evidence="2" key="1">
    <citation type="submission" date="2020-02" db="EMBL/GenBank/DDBJ databases">
        <authorList>
            <person name="Meier V. D."/>
        </authorList>
    </citation>
    <scope>NUCLEOTIDE SEQUENCE</scope>
    <source>
        <strain evidence="2">AVDCRST_MAG59</strain>
    </source>
</reference>
<sequence length="110" mass="12019">MLTWNDLVLIEQRPSGSLPGRFATRDDPGGPGGVDEWRPQPPGRNSRSAPQPDVTRSPAASPGRLRGFRRTVIWPASVIEGTSSRRNPTSFGWRSIPSLVHGTQPGCSRY</sequence>
<accession>A0A6J4U308</accession>
<proteinExistence type="predicted"/>
<name>A0A6J4U308_9BACT</name>
<gene>
    <name evidence="2" type="ORF">AVDCRST_MAG59-601</name>
</gene>
<evidence type="ECO:0000256" key="1">
    <source>
        <dbReference type="SAM" id="MobiDB-lite"/>
    </source>
</evidence>